<evidence type="ECO:0008006" key="3">
    <source>
        <dbReference type="Google" id="ProtNLM"/>
    </source>
</evidence>
<sequence length="243" mass="29421">MYKSINYEREYKSLLDKYVNLIEKKEYSIYIKQPYLEYEYLLKFSELMKEELKIYIHVKQLRKKIDIILSKQKNNENLNDDYDIGFLLKDNLDIDKIFEKSKNSVNLKKASDLEMYEARRIFKLLIRRLHPQVNKNITSAKKKLWKRSKEAYYANDLSTLRMISNIFDHEIECEFIYSIEELKEEIFIISKEIESIEDGFPFNIEKDIDNSSWVVECKNVIRERIKKLKEDELNLTNILNDLK</sequence>
<dbReference type="Proteomes" id="UP000243494">
    <property type="component" value="Unassembled WGS sequence"/>
</dbReference>
<comment type="caution">
    <text evidence="1">The sequence shown here is derived from an EMBL/GenBank/DDBJ whole genome shotgun (WGS) entry which is preliminary data.</text>
</comment>
<protein>
    <recommendedName>
        <fullName evidence="3">J domain-containing protein</fullName>
    </recommendedName>
</protein>
<organism evidence="1 2">
    <name type="scientific">Romboutsia maritimum</name>
    <dbReference type="NCBI Taxonomy" id="2020948"/>
    <lineage>
        <taxon>Bacteria</taxon>
        <taxon>Bacillati</taxon>
        <taxon>Bacillota</taxon>
        <taxon>Clostridia</taxon>
        <taxon>Peptostreptococcales</taxon>
        <taxon>Peptostreptococcaceae</taxon>
        <taxon>Romboutsia</taxon>
    </lineage>
</organism>
<dbReference type="AlphaFoldDB" id="A0A371IST5"/>
<dbReference type="OrthoDB" id="2216447at2"/>
<dbReference type="RefSeq" id="WP_095406480.1">
    <property type="nucleotide sequence ID" value="NZ_NOJZ02000011.1"/>
</dbReference>
<name>A0A371IST5_9FIRM</name>
<proteinExistence type="predicted"/>
<accession>A0A371IST5</accession>
<reference evidence="1 2" key="1">
    <citation type="journal article" date="2017" name="Genome Announc.">
        <title>Draft Genome Sequence of Romboutsia maritimum sp. nov. Strain CCRI-22766(T), Isolated from Coastal Estuarine Mud.</title>
        <authorList>
            <person name="Maheux A.F."/>
            <person name="Boudreau D.K."/>
            <person name="Berube E."/>
            <person name="Boissinot M."/>
            <person name="Raymond F."/>
            <person name="Brodeur S."/>
            <person name="Corbeil J."/>
            <person name="Brightwell G."/>
            <person name="Broda D."/>
            <person name="Omar R.F."/>
            <person name="Bergeron M.G."/>
        </authorList>
    </citation>
    <scope>NUCLEOTIDE SEQUENCE [LARGE SCALE GENOMIC DNA]</scope>
    <source>
        <strain evidence="1 2">CCRI-22766</strain>
    </source>
</reference>
<dbReference type="EMBL" id="NOJZ02000011">
    <property type="protein sequence ID" value="RDY23547.1"/>
    <property type="molecule type" value="Genomic_DNA"/>
</dbReference>
<gene>
    <name evidence="1" type="ORF">CHF27_007950</name>
</gene>
<evidence type="ECO:0000313" key="2">
    <source>
        <dbReference type="Proteomes" id="UP000243494"/>
    </source>
</evidence>
<keyword evidence="2" id="KW-1185">Reference proteome</keyword>
<evidence type="ECO:0000313" key="1">
    <source>
        <dbReference type="EMBL" id="RDY23547.1"/>
    </source>
</evidence>